<dbReference type="EMBL" id="KI392852">
    <property type="protein sequence ID" value="ERN10432.1"/>
    <property type="molecule type" value="Genomic_DNA"/>
</dbReference>
<dbReference type="HOGENOM" id="CLU_131156_0_0_1"/>
<keyword evidence="3" id="KW-1185">Reference proteome</keyword>
<protein>
    <submittedName>
        <fullName evidence="2">Uncharacterized protein</fullName>
    </submittedName>
</protein>
<organism evidence="2 3">
    <name type="scientific">Amborella trichopoda</name>
    <dbReference type="NCBI Taxonomy" id="13333"/>
    <lineage>
        <taxon>Eukaryota</taxon>
        <taxon>Viridiplantae</taxon>
        <taxon>Streptophyta</taxon>
        <taxon>Embryophyta</taxon>
        <taxon>Tracheophyta</taxon>
        <taxon>Spermatophyta</taxon>
        <taxon>Magnoliopsida</taxon>
        <taxon>Amborellales</taxon>
        <taxon>Amborellaceae</taxon>
        <taxon>Amborella</taxon>
    </lineage>
</organism>
<accession>W1PKA9</accession>
<dbReference type="Gramene" id="ERN10432">
    <property type="protein sequence ID" value="ERN10432"/>
    <property type="gene ID" value="AMTR_s00026p00203420"/>
</dbReference>
<reference evidence="3" key="1">
    <citation type="journal article" date="2013" name="Science">
        <title>The Amborella genome and the evolution of flowering plants.</title>
        <authorList>
            <consortium name="Amborella Genome Project"/>
        </authorList>
    </citation>
    <scope>NUCLEOTIDE SEQUENCE [LARGE SCALE GENOMIC DNA]</scope>
</reference>
<evidence type="ECO:0000313" key="3">
    <source>
        <dbReference type="Proteomes" id="UP000017836"/>
    </source>
</evidence>
<evidence type="ECO:0000313" key="2">
    <source>
        <dbReference type="EMBL" id="ERN10432.1"/>
    </source>
</evidence>
<gene>
    <name evidence="2" type="ORF">AMTR_s00026p00203420</name>
</gene>
<dbReference type="AlphaFoldDB" id="W1PKA9"/>
<sequence length="121" mass="12494">MQSLPKAQSRVGTFAPSEVGDVLVATASASASVTMPQIEEVSSCSEETAVVSPTQEDGASTLRLVEEPASASSVVPRDISIDPSLCSRESSRSRMDEVGEVASGAADEGPITIQGEEPKIE</sequence>
<feature type="region of interest" description="Disordered" evidence="1">
    <location>
        <begin position="84"/>
        <end position="121"/>
    </location>
</feature>
<evidence type="ECO:0000256" key="1">
    <source>
        <dbReference type="SAM" id="MobiDB-lite"/>
    </source>
</evidence>
<proteinExistence type="predicted"/>
<dbReference type="Proteomes" id="UP000017836">
    <property type="component" value="Unassembled WGS sequence"/>
</dbReference>
<name>W1PKA9_AMBTC</name>